<accession>A0AAX3CZ67</accession>
<organism evidence="1 2">
    <name type="scientific">Klebsiella michiganensis</name>
    <dbReference type="NCBI Taxonomy" id="1134687"/>
    <lineage>
        <taxon>Bacteria</taxon>
        <taxon>Pseudomonadati</taxon>
        <taxon>Pseudomonadota</taxon>
        <taxon>Gammaproteobacteria</taxon>
        <taxon>Enterobacterales</taxon>
        <taxon>Enterobacteriaceae</taxon>
        <taxon>Klebsiella/Raoultella group</taxon>
        <taxon>Klebsiella</taxon>
    </lineage>
</organism>
<name>A0AAX3CZ67_9ENTR</name>
<protein>
    <recommendedName>
        <fullName evidence="3">Lipoprotein</fullName>
    </recommendedName>
</protein>
<gene>
    <name evidence="1" type="ORF">NP224_12065</name>
</gene>
<reference evidence="1" key="1">
    <citation type="submission" date="2022-08" db="EMBL/GenBank/DDBJ databases">
        <title>Genomic characterization and comparative genomic analysis of a strain of klebsiella michiganensis carrying blaKPC-2 isolated from the blood of children with very preterm bloodstream infection.</title>
        <authorList>
            <person name="Zhang N."/>
        </authorList>
    </citation>
    <scope>NUCLEOTIDE SEQUENCE</scope>
    <source>
        <strain evidence="1">BSI-KPN166</strain>
    </source>
</reference>
<evidence type="ECO:0000313" key="1">
    <source>
        <dbReference type="EMBL" id="UWZ76367.1"/>
    </source>
</evidence>
<dbReference type="EMBL" id="CP102103">
    <property type="protein sequence ID" value="UWZ76367.1"/>
    <property type="molecule type" value="Genomic_DNA"/>
</dbReference>
<dbReference type="PROSITE" id="PS51257">
    <property type="entry name" value="PROKAR_LIPOPROTEIN"/>
    <property type="match status" value="1"/>
</dbReference>
<proteinExistence type="predicted"/>
<dbReference type="AlphaFoldDB" id="A0AAX3CZ67"/>
<dbReference type="Proteomes" id="UP001060345">
    <property type="component" value="Chromosome"/>
</dbReference>
<evidence type="ECO:0000313" key="2">
    <source>
        <dbReference type="Proteomes" id="UP001060345"/>
    </source>
</evidence>
<evidence type="ECO:0008006" key="3">
    <source>
        <dbReference type="Google" id="ProtNLM"/>
    </source>
</evidence>
<dbReference type="RefSeq" id="WP_224354387.1">
    <property type="nucleotide sequence ID" value="NZ_CABGVB010000051.1"/>
</dbReference>
<sequence length="62" mass="6663">MQKAKQKGAFDSVVLTGETEEWKVSAGTPVGFMGCMESPGGGNKLVDKEWLVHLEVLNADPN</sequence>